<evidence type="ECO:0000256" key="1">
    <source>
        <dbReference type="ARBA" id="ARBA00023015"/>
    </source>
</evidence>
<feature type="region of interest" description="Disordered" evidence="5">
    <location>
        <begin position="1"/>
        <end position="20"/>
    </location>
</feature>
<dbReference type="PANTHER" id="PTHR30055:SF234">
    <property type="entry name" value="HTH-TYPE TRANSCRIPTIONAL REGULATOR BETI"/>
    <property type="match status" value="1"/>
</dbReference>
<evidence type="ECO:0000256" key="4">
    <source>
        <dbReference type="PROSITE-ProRule" id="PRU00335"/>
    </source>
</evidence>
<dbReference type="Pfam" id="PF00440">
    <property type="entry name" value="TetR_N"/>
    <property type="match status" value="1"/>
</dbReference>
<organism evidence="7 8">
    <name type="scientific">Paractinoplanes deccanensis</name>
    <dbReference type="NCBI Taxonomy" id="113561"/>
    <lineage>
        <taxon>Bacteria</taxon>
        <taxon>Bacillati</taxon>
        <taxon>Actinomycetota</taxon>
        <taxon>Actinomycetes</taxon>
        <taxon>Micromonosporales</taxon>
        <taxon>Micromonosporaceae</taxon>
        <taxon>Paractinoplanes</taxon>
    </lineage>
</organism>
<feature type="domain" description="HTH tetR-type" evidence="6">
    <location>
        <begin position="23"/>
        <end position="83"/>
    </location>
</feature>
<accession>A0ABQ3Y488</accession>
<evidence type="ECO:0000256" key="2">
    <source>
        <dbReference type="ARBA" id="ARBA00023125"/>
    </source>
</evidence>
<evidence type="ECO:0000256" key="5">
    <source>
        <dbReference type="SAM" id="MobiDB-lite"/>
    </source>
</evidence>
<evidence type="ECO:0000259" key="6">
    <source>
        <dbReference type="PROSITE" id="PS50977"/>
    </source>
</evidence>
<evidence type="ECO:0000256" key="3">
    <source>
        <dbReference type="ARBA" id="ARBA00023163"/>
    </source>
</evidence>
<dbReference type="SUPFAM" id="SSF46689">
    <property type="entry name" value="Homeodomain-like"/>
    <property type="match status" value="1"/>
</dbReference>
<dbReference type="RefSeq" id="WP_203763771.1">
    <property type="nucleotide sequence ID" value="NZ_BAAABO010000012.1"/>
</dbReference>
<evidence type="ECO:0000313" key="8">
    <source>
        <dbReference type="Proteomes" id="UP000609879"/>
    </source>
</evidence>
<keyword evidence="1" id="KW-0805">Transcription regulation</keyword>
<dbReference type="Gene3D" id="1.10.357.10">
    <property type="entry name" value="Tetracycline Repressor, domain 2"/>
    <property type="match status" value="1"/>
</dbReference>
<dbReference type="EMBL" id="BOMI01000065">
    <property type="protein sequence ID" value="GID74806.1"/>
    <property type="molecule type" value="Genomic_DNA"/>
</dbReference>
<dbReference type="PANTHER" id="PTHR30055">
    <property type="entry name" value="HTH-TYPE TRANSCRIPTIONAL REGULATOR RUTR"/>
    <property type="match status" value="1"/>
</dbReference>
<keyword evidence="8" id="KW-1185">Reference proteome</keyword>
<dbReference type="PROSITE" id="PS50977">
    <property type="entry name" value="HTH_TETR_2"/>
    <property type="match status" value="1"/>
</dbReference>
<dbReference type="InterPro" id="IPR036271">
    <property type="entry name" value="Tet_transcr_reg_TetR-rel_C_sf"/>
</dbReference>
<keyword evidence="3" id="KW-0804">Transcription</keyword>
<dbReference type="Proteomes" id="UP000609879">
    <property type="component" value="Unassembled WGS sequence"/>
</dbReference>
<evidence type="ECO:0000313" key="7">
    <source>
        <dbReference type="EMBL" id="GID74806.1"/>
    </source>
</evidence>
<gene>
    <name evidence="7" type="ORF">Ade02nite_34470</name>
</gene>
<dbReference type="SUPFAM" id="SSF48498">
    <property type="entry name" value="Tetracyclin repressor-like, C-terminal domain"/>
    <property type="match status" value="1"/>
</dbReference>
<reference evidence="7 8" key="1">
    <citation type="submission" date="2021-01" db="EMBL/GenBank/DDBJ databases">
        <title>Whole genome shotgun sequence of Actinoplanes deccanensis NBRC 13994.</title>
        <authorList>
            <person name="Komaki H."/>
            <person name="Tamura T."/>
        </authorList>
    </citation>
    <scope>NUCLEOTIDE SEQUENCE [LARGE SCALE GENOMIC DNA]</scope>
    <source>
        <strain evidence="7 8">NBRC 13994</strain>
    </source>
</reference>
<sequence length="220" mass="24347">MAERVKRATKPDSGRLTRAEQARATRRRIVAAAADQFVARGYGATLLDQVAERAGVAVQTVYFHFGNKRTLLKHVMDVAAVGDDEPVPLLDRPWVGEIRQEDDPRRIIELWLAHGREILERVAPLMRVMRGATGTDPELAAQWQTNQQQTRSAYGMLADLLAARGALRPGLDTELARDIAFTLSNAETYLQFTDVCGWTPEQWQARTAGILCAALLSVPG</sequence>
<name>A0ABQ3Y488_9ACTN</name>
<dbReference type="PRINTS" id="PR00455">
    <property type="entry name" value="HTHTETR"/>
</dbReference>
<comment type="caution">
    <text evidence="7">The sequence shown here is derived from an EMBL/GenBank/DDBJ whole genome shotgun (WGS) entry which is preliminary data.</text>
</comment>
<dbReference type="InterPro" id="IPR009057">
    <property type="entry name" value="Homeodomain-like_sf"/>
</dbReference>
<protein>
    <submittedName>
        <fullName evidence="7">TetR family transcriptional regulator</fullName>
    </submittedName>
</protein>
<feature type="DNA-binding region" description="H-T-H motif" evidence="4">
    <location>
        <begin position="46"/>
        <end position="65"/>
    </location>
</feature>
<keyword evidence="2 4" id="KW-0238">DNA-binding</keyword>
<dbReference type="InterPro" id="IPR050109">
    <property type="entry name" value="HTH-type_TetR-like_transc_reg"/>
</dbReference>
<proteinExistence type="predicted"/>
<dbReference type="InterPro" id="IPR001647">
    <property type="entry name" value="HTH_TetR"/>
</dbReference>